<dbReference type="SFLD" id="SFLDS00029">
    <property type="entry name" value="Radical_SAM"/>
    <property type="match status" value="1"/>
</dbReference>
<sequence length="374" mass="42102">MQGQEAENDMQNLKLAEILEKAKAESMLSHEDILRLLKTTEDQFGCVAQVARELREKYFQNKIFLYGFLYFSTFCKNDCTFCLYRKSNHSYRRYRKDRAEIIAAARALADSGVHLLDLTMGEDPLYHNTPQGFDELLQTVREIKRETQTPVMLSPGIVSPDVLQKFKAAGVDWYACYQETHNRTLYNRLRIGQSYDERMGQKSLARAMGYLTEEGILTGVGDTHEDIAASILTMKRMEAAQVRVMSFVPQENTPLAGWKTGSHFRELLIIAIMRLVMPDRLIPASLDVDGLRGLEQRLNSGANVVTSIIPPAAGLAGVSQSSRDIADGNRSLEKIIPILNRMHLEPATRLEYQAWLESWPAHPACSAKGAVQCG</sequence>
<dbReference type="SMART" id="SM00729">
    <property type="entry name" value="Elp3"/>
    <property type="match status" value="1"/>
</dbReference>
<dbReference type="PATRIC" id="fig|537010.4.peg.3885"/>
<feature type="binding site" evidence="6">
    <location>
        <position position="307"/>
    </location>
    <ligand>
        <name>(3R)-3-methyl-D-ornithine</name>
        <dbReference type="ChEBI" id="CHEBI:64642"/>
    </ligand>
</feature>
<evidence type="ECO:0000256" key="5">
    <source>
        <dbReference type="PIRSR" id="PIRSR004762-1"/>
    </source>
</evidence>
<dbReference type="PANTHER" id="PTHR43726">
    <property type="entry name" value="3-METHYLORNITHINE SYNTHASE"/>
    <property type="match status" value="1"/>
</dbReference>
<dbReference type="HOGENOM" id="CLU_033172_0_0_9"/>
<dbReference type="PIRSF" id="PIRSF004762">
    <property type="entry name" value="CHP00423"/>
    <property type="match status" value="1"/>
</dbReference>
<evidence type="ECO:0000256" key="6">
    <source>
        <dbReference type="PIRSR" id="PIRSR004762-2"/>
    </source>
</evidence>
<feature type="binding site" evidence="6">
    <location>
        <position position="243"/>
    </location>
    <ligand>
        <name>(3R)-3-methyl-D-ornithine</name>
        <dbReference type="ChEBI" id="CHEBI:64642"/>
    </ligand>
</feature>
<feature type="binding site" evidence="6">
    <location>
        <position position="306"/>
    </location>
    <ligand>
        <name>(3R)-3-methyl-D-ornithine</name>
        <dbReference type="ChEBI" id="CHEBI:64642"/>
    </ligand>
</feature>
<dbReference type="NCBIfam" id="TIGR03910">
    <property type="entry name" value="pyrrolys_PylB"/>
    <property type="match status" value="1"/>
</dbReference>
<evidence type="ECO:0000259" key="7">
    <source>
        <dbReference type="PROSITE" id="PS51918"/>
    </source>
</evidence>
<feature type="binding site" evidence="6">
    <location>
        <position position="154"/>
    </location>
    <ligand>
        <name>(3R)-3-methyl-D-ornithine</name>
        <dbReference type="ChEBI" id="CHEBI:64642"/>
    </ligand>
</feature>
<protein>
    <submittedName>
        <fullName evidence="8">Pyrrolysine biosynthesis radical SAM protein</fullName>
    </submittedName>
</protein>
<comment type="caution">
    <text evidence="8">The sequence shown here is derived from an EMBL/GenBank/DDBJ whole genome shotgun (WGS) entry which is preliminary data.</text>
</comment>
<dbReference type="CDD" id="cd01335">
    <property type="entry name" value="Radical_SAM"/>
    <property type="match status" value="1"/>
</dbReference>
<keyword evidence="5" id="KW-0004">4Fe-4S</keyword>
<dbReference type="GO" id="GO:0016740">
    <property type="term" value="F:transferase activity"/>
    <property type="evidence" value="ECO:0007669"/>
    <property type="project" value="TreeGrafter"/>
</dbReference>
<dbReference type="InterPro" id="IPR023891">
    <property type="entry name" value="Pyrrolys_PylB"/>
</dbReference>
<feature type="binding site" evidence="6">
    <location>
        <position position="190"/>
    </location>
    <ligand>
        <name>S-adenosyl-L-methionine</name>
        <dbReference type="ChEBI" id="CHEBI:59789"/>
    </ligand>
</feature>
<dbReference type="SFLD" id="SFLDF00349">
    <property type="entry name" value="3-methylornithine_synthase_(Py"/>
    <property type="match status" value="1"/>
</dbReference>
<proteinExistence type="predicted"/>
<organism evidence="8 9">
    <name type="scientific">Desulfitobacterium hafniense DP7</name>
    <dbReference type="NCBI Taxonomy" id="537010"/>
    <lineage>
        <taxon>Bacteria</taxon>
        <taxon>Bacillati</taxon>
        <taxon>Bacillota</taxon>
        <taxon>Clostridia</taxon>
        <taxon>Eubacteriales</taxon>
        <taxon>Desulfitobacteriaceae</taxon>
        <taxon>Desulfitobacterium</taxon>
    </lineage>
</organism>
<feature type="binding site" evidence="5">
    <location>
        <position position="79"/>
    </location>
    <ligand>
        <name>[4Fe-4S] cluster</name>
        <dbReference type="ChEBI" id="CHEBI:49883"/>
        <note>4Fe-4S-S-AdoMet</note>
    </ligand>
</feature>
<evidence type="ECO:0000256" key="1">
    <source>
        <dbReference type="ARBA" id="ARBA00022691"/>
    </source>
</evidence>
<dbReference type="GO" id="GO:0071524">
    <property type="term" value="P:pyrrolysine biosynthetic process"/>
    <property type="evidence" value="ECO:0007669"/>
    <property type="project" value="InterPro"/>
</dbReference>
<keyword evidence="4 5" id="KW-0411">Iron-sulfur</keyword>
<feature type="domain" description="Radical SAM core" evidence="7">
    <location>
        <begin position="61"/>
        <end position="287"/>
    </location>
</feature>
<feature type="binding site" evidence="6">
    <location>
        <position position="81"/>
    </location>
    <ligand>
        <name>S-adenosyl-L-methionine</name>
        <dbReference type="ChEBI" id="CHEBI:59789"/>
    </ligand>
</feature>
<feature type="binding site" evidence="5">
    <location>
        <position position="82"/>
    </location>
    <ligand>
        <name>[4Fe-4S] cluster</name>
        <dbReference type="ChEBI" id="CHEBI:49883"/>
        <note>4Fe-4S-S-AdoMet</note>
    </ligand>
</feature>
<dbReference type="SFLD" id="SFLDG01280">
    <property type="entry name" value="HydE/PylB-like"/>
    <property type="match status" value="1"/>
</dbReference>
<keyword evidence="3 5" id="KW-0408">Iron</keyword>
<evidence type="ECO:0000256" key="2">
    <source>
        <dbReference type="ARBA" id="ARBA00022723"/>
    </source>
</evidence>
<dbReference type="PANTHER" id="PTHR43726:SF1">
    <property type="entry name" value="BIOTIN SYNTHASE"/>
    <property type="match status" value="1"/>
</dbReference>
<dbReference type="GO" id="GO:0046872">
    <property type="term" value="F:metal ion binding"/>
    <property type="evidence" value="ECO:0007669"/>
    <property type="project" value="UniProtKB-KW"/>
</dbReference>
<feature type="binding site" evidence="6">
    <location>
        <position position="198"/>
    </location>
    <ligand>
        <name>S-adenosyl-L-methionine</name>
        <dbReference type="ChEBI" id="CHEBI:59789"/>
    </ligand>
</feature>
<keyword evidence="2" id="KW-0479">Metal-binding</keyword>
<dbReference type="Proteomes" id="UP000004416">
    <property type="component" value="Unassembled WGS sequence"/>
</dbReference>
<gene>
    <name evidence="8" type="ORF">HMPREF0322_04160</name>
</gene>
<feature type="binding site" evidence="6">
    <location>
        <position position="177"/>
    </location>
    <ligand>
        <name>(3R)-3-methyl-D-ornithine</name>
        <dbReference type="ChEBI" id="CHEBI:64642"/>
    </ligand>
</feature>
<dbReference type="PROSITE" id="PS51918">
    <property type="entry name" value="RADICAL_SAM"/>
    <property type="match status" value="1"/>
</dbReference>
<name>G9XT54_DESHA</name>
<dbReference type="InterPro" id="IPR058240">
    <property type="entry name" value="rSAM_sf"/>
</dbReference>
<evidence type="ECO:0000313" key="9">
    <source>
        <dbReference type="Proteomes" id="UP000004416"/>
    </source>
</evidence>
<dbReference type="SFLD" id="SFLDG01060">
    <property type="entry name" value="BATS_domain_containing"/>
    <property type="match status" value="1"/>
</dbReference>
<dbReference type="InterPro" id="IPR007197">
    <property type="entry name" value="rSAM"/>
</dbReference>
<accession>G9XT54</accession>
<feature type="binding site" evidence="6">
    <location>
        <position position="285"/>
    </location>
    <ligand>
        <name>(3R)-3-methyl-D-ornithine</name>
        <dbReference type="ChEBI" id="CHEBI:64642"/>
    </ligand>
</feature>
<evidence type="ECO:0000256" key="4">
    <source>
        <dbReference type="ARBA" id="ARBA00023014"/>
    </source>
</evidence>
<feature type="binding site" evidence="5">
    <location>
        <position position="75"/>
    </location>
    <ligand>
        <name>[4Fe-4S] cluster</name>
        <dbReference type="ChEBI" id="CHEBI:49883"/>
        <note>4Fe-4S-S-AdoMet</note>
    </ligand>
</feature>
<dbReference type="AlphaFoldDB" id="G9XT54"/>
<dbReference type="InterPro" id="IPR006638">
    <property type="entry name" value="Elp3/MiaA/NifB-like_rSAM"/>
</dbReference>
<dbReference type="InterPro" id="IPR013785">
    <property type="entry name" value="Aldolase_TIM"/>
</dbReference>
<dbReference type="SUPFAM" id="SSF102114">
    <property type="entry name" value="Radical SAM enzymes"/>
    <property type="match status" value="1"/>
</dbReference>
<dbReference type="Pfam" id="PF04055">
    <property type="entry name" value="Radical_SAM"/>
    <property type="match status" value="1"/>
</dbReference>
<feature type="binding site" evidence="6">
    <location>
        <position position="117"/>
    </location>
    <ligand>
        <name>(3R)-3-methyl-D-ornithine</name>
        <dbReference type="ChEBI" id="CHEBI:64642"/>
    </ligand>
</feature>
<dbReference type="InterPro" id="IPR034422">
    <property type="entry name" value="HydE/PylB-like"/>
</dbReference>
<evidence type="ECO:0000256" key="3">
    <source>
        <dbReference type="ARBA" id="ARBA00023004"/>
    </source>
</evidence>
<evidence type="ECO:0000313" key="8">
    <source>
        <dbReference type="EMBL" id="EHL05231.1"/>
    </source>
</evidence>
<dbReference type="GO" id="GO:0051539">
    <property type="term" value="F:4 iron, 4 sulfur cluster binding"/>
    <property type="evidence" value="ECO:0007669"/>
    <property type="project" value="UniProtKB-KW"/>
</dbReference>
<dbReference type="Gene3D" id="3.20.20.70">
    <property type="entry name" value="Aldolase class I"/>
    <property type="match status" value="1"/>
</dbReference>
<comment type="cofactor">
    <cofactor evidence="5">
        <name>[4Fe-4S] cluster</name>
        <dbReference type="ChEBI" id="CHEBI:49883"/>
    </cofactor>
    <text evidence="5">Binds 1 [4Fe-4S] cluster. The cluster is coordinated with 3 cysteines and an exchangeable S-adenosyl-L-methionine.</text>
</comment>
<reference evidence="8 9" key="1">
    <citation type="submission" date="2011-08" db="EMBL/GenBank/DDBJ databases">
        <authorList>
            <person name="Weinstock G."/>
            <person name="Sodergren E."/>
            <person name="Clifton S."/>
            <person name="Fulton L."/>
            <person name="Fulton B."/>
            <person name="Courtney L."/>
            <person name="Fronick C."/>
            <person name="Harrison M."/>
            <person name="Strong C."/>
            <person name="Farmer C."/>
            <person name="Delahaunty K."/>
            <person name="Markovic C."/>
            <person name="Hall O."/>
            <person name="Minx P."/>
            <person name="Tomlinson C."/>
            <person name="Mitreva M."/>
            <person name="Hou S."/>
            <person name="Chen J."/>
            <person name="Wollam A."/>
            <person name="Pepin K.H."/>
            <person name="Johnson M."/>
            <person name="Bhonagiri V."/>
            <person name="Zhang X."/>
            <person name="Suruliraj S."/>
            <person name="Warren W."/>
            <person name="Chinwalla A."/>
            <person name="Mardis E.R."/>
            <person name="Wilson R.K."/>
        </authorList>
    </citation>
    <scope>NUCLEOTIDE SEQUENCE [LARGE SCALE GENOMIC DNA]</scope>
    <source>
        <strain evidence="8 9">DP7</strain>
    </source>
</reference>
<dbReference type="EMBL" id="AFZX01000106">
    <property type="protein sequence ID" value="EHL05231.1"/>
    <property type="molecule type" value="Genomic_DNA"/>
</dbReference>
<keyword evidence="1 5" id="KW-0949">S-adenosyl-L-methionine</keyword>
<feature type="binding site" evidence="6">
    <location>
        <position position="179"/>
    </location>
    <ligand>
        <name>S-adenosyl-L-methionine</name>
        <dbReference type="ChEBI" id="CHEBI:59789"/>
    </ligand>
</feature>